<keyword evidence="1" id="KW-0732">Signal</keyword>
<feature type="chain" id="PRO_5046430897" evidence="1">
    <location>
        <begin position="28"/>
        <end position="264"/>
    </location>
</feature>
<reference evidence="3" key="1">
    <citation type="submission" date="2023-06" db="EMBL/GenBank/DDBJ databases">
        <title>Sysu t00192.</title>
        <authorList>
            <person name="Gao L."/>
            <person name="Fang B.-Z."/>
            <person name="Li W.-J."/>
        </authorList>
    </citation>
    <scope>NUCLEOTIDE SEQUENCE</scope>
    <source>
        <strain evidence="3">SYSU T00192</strain>
    </source>
</reference>
<sequence>MNTRTTRVALTAAAGAALLAVPVAAWAGSGGGDDDASGSGNQARIETGMGMMGGWGHADDDDDDGYGRGGMGMMGGRGAGDGRGYGDGSCLDDAVDGEATDADAASLAAMADEERMARDLYTELADAWDLRLLDAIAGAEDRHLDAVVRLAEAYGLEEPSAGAEAGVYADADLQDLYDELLAQGSESETAALGVGALVEETDIADLRDQDVDSDAIAGLYARLEHASGHHLTAFVRALDASDAPYEASVLDPAEVEDITGVPAP</sequence>
<evidence type="ECO:0000259" key="2">
    <source>
        <dbReference type="Pfam" id="PF09968"/>
    </source>
</evidence>
<dbReference type="Gene3D" id="1.20.1260.10">
    <property type="match status" value="1"/>
</dbReference>
<dbReference type="InterPro" id="IPR012347">
    <property type="entry name" value="Ferritin-like"/>
</dbReference>
<gene>
    <name evidence="3" type="ORF">QQX09_09230</name>
</gene>
<comment type="caution">
    <text evidence="3">The sequence shown here is derived from an EMBL/GenBank/DDBJ whole genome shotgun (WGS) entry which is preliminary data.</text>
</comment>
<proteinExistence type="predicted"/>
<protein>
    <submittedName>
        <fullName evidence="3">DUF2202 domain-containing protein</fullName>
    </submittedName>
</protein>
<feature type="domain" description="DUF2202" evidence="2">
    <location>
        <begin position="106"/>
        <end position="258"/>
    </location>
</feature>
<dbReference type="InterPro" id="IPR019243">
    <property type="entry name" value="DUF2202"/>
</dbReference>
<keyword evidence="4" id="KW-1185">Reference proteome</keyword>
<dbReference type="Pfam" id="PF09968">
    <property type="entry name" value="DUF2202"/>
    <property type="match status" value="1"/>
</dbReference>
<evidence type="ECO:0000256" key="1">
    <source>
        <dbReference type="SAM" id="SignalP"/>
    </source>
</evidence>
<feature type="signal peptide" evidence="1">
    <location>
        <begin position="1"/>
        <end position="27"/>
    </location>
</feature>
<dbReference type="EMBL" id="JAUHPW010000006">
    <property type="protein sequence ID" value="MDN4476034.1"/>
    <property type="molecule type" value="Genomic_DNA"/>
</dbReference>
<evidence type="ECO:0000313" key="3">
    <source>
        <dbReference type="EMBL" id="MDN4476034.1"/>
    </source>
</evidence>
<organism evidence="3 4">
    <name type="scientific">Demequina litoralis</name>
    <dbReference type="NCBI Taxonomy" id="3051660"/>
    <lineage>
        <taxon>Bacteria</taxon>
        <taxon>Bacillati</taxon>
        <taxon>Actinomycetota</taxon>
        <taxon>Actinomycetes</taxon>
        <taxon>Micrococcales</taxon>
        <taxon>Demequinaceae</taxon>
        <taxon>Demequina</taxon>
    </lineage>
</organism>
<dbReference type="Proteomes" id="UP001172728">
    <property type="component" value="Unassembled WGS sequence"/>
</dbReference>
<dbReference type="RefSeq" id="WP_301133764.1">
    <property type="nucleotide sequence ID" value="NZ_JAUHPW010000006.1"/>
</dbReference>
<accession>A0ABT8GAN7</accession>
<name>A0ABT8GAN7_9MICO</name>
<evidence type="ECO:0000313" key="4">
    <source>
        <dbReference type="Proteomes" id="UP001172728"/>
    </source>
</evidence>